<comment type="catalytic activity">
    <reaction evidence="10 11 12">
        <text>L-serine = pyruvate + NH4(+)</text>
        <dbReference type="Rhea" id="RHEA:19169"/>
        <dbReference type="ChEBI" id="CHEBI:15361"/>
        <dbReference type="ChEBI" id="CHEBI:28938"/>
        <dbReference type="ChEBI" id="CHEBI:33384"/>
        <dbReference type="EC" id="4.3.1.17"/>
    </reaction>
</comment>
<dbReference type="RefSeq" id="WP_093312488.1">
    <property type="nucleotide sequence ID" value="NZ_FNPV01000004.1"/>
</dbReference>
<gene>
    <name evidence="14" type="ORF">SAMN05192546_10468</name>
</gene>
<evidence type="ECO:0000259" key="13">
    <source>
        <dbReference type="PROSITE" id="PS51671"/>
    </source>
</evidence>
<organism evidence="14 15">
    <name type="scientific">Tindallia californiensis</name>
    <dbReference type="NCBI Taxonomy" id="159292"/>
    <lineage>
        <taxon>Bacteria</taxon>
        <taxon>Bacillati</taxon>
        <taxon>Bacillota</taxon>
        <taxon>Clostridia</taxon>
        <taxon>Peptostreptococcales</taxon>
        <taxon>Tindalliaceae</taxon>
        <taxon>Tindallia</taxon>
    </lineage>
</organism>
<evidence type="ECO:0000256" key="8">
    <source>
        <dbReference type="ARBA" id="ARBA00023014"/>
    </source>
</evidence>
<evidence type="ECO:0000313" key="15">
    <source>
        <dbReference type="Proteomes" id="UP000199230"/>
    </source>
</evidence>
<dbReference type="Pfam" id="PF03315">
    <property type="entry name" value="SDH_beta"/>
    <property type="match status" value="1"/>
</dbReference>
<dbReference type="InterPro" id="IPR051318">
    <property type="entry name" value="Fe-S_L-Ser"/>
</dbReference>
<dbReference type="GO" id="GO:0051539">
    <property type="term" value="F:4 iron, 4 sulfur cluster binding"/>
    <property type="evidence" value="ECO:0007669"/>
    <property type="project" value="UniProtKB-UniRule"/>
</dbReference>
<keyword evidence="7 11" id="KW-0408">Iron</keyword>
<comment type="pathway">
    <text evidence="2 11">Carbohydrate biosynthesis; gluconeogenesis.</text>
</comment>
<sequence>MKRISAFQVMGPVMIGPSSSHTAGALRIAQIAARILKETPKEVDFYLYGSFAETYQGHGTDRALLAGMLGYATDHPDIRDAYRIADEKQLTFRFFPTELQEGMHPNTVAIKVVGTSGNNLSLAGASIGGGEVVITNINGISVAFTGEYPTLIVQQQDRPGVAAHITSVLAGAGVNIGTIKMYREYRGDRAFTILETDDRLDKELVQQILENQHIHDVFMID</sequence>
<keyword evidence="8 11" id="KW-0411">Iron-sulfur</keyword>
<dbReference type="PIRSF" id="PIRSF036692">
    <property type="entry name" value="SDH_B"/>
    <property type="match status" value="1"/>
</dbReference>
<evidence type="ECO:0000256" key="12">
    <source>
        <dbReference type="RuleBase" id="RU366059"/>
    </source>
</evidence>
<evidence type="ECO:0000256" key="1">
    <source>
        <dbReference type="ARBA" id="ARBA00001966"/>
    </source>
</evidence>
<keyword evidence="5 11" id="KW-0004">4Fe-4S</keyword>
<dbReference type="InterPro" id="IPR029009">
    <property type="entry name" value="ASB_dom_sf"/>
</dbReference>
<dbReference type="InterPro" id="IPR045865">
    <property type="entry name" value="ACT-like_dom_sf"/>
</dbReference>
<evidence type="ECO:0000256" key="11">
    <source>
        <dbReference type="PIRNR" id="PIRNR036692"/>
    </source>
</evidence>
<dbReference type="Proteomes" id="UP000199230">
    <property type="component" value="Unassembled WGS sequence"/>
</dbReference>
<evidence type="ECO:0000256" key="6">
    <source>
        <dbReference type="ARBA" id="ARBA00022723"/>
    </source>
</evidence>
<keyword evidence="15" id="KW-1185">Reference proteome</keyword>
<dbReference type="SUPFAM" id="SSF143548">
    <property type="entry name" value="Serine metabolism enzymes domain"/>
    <property type="match status" value="1"/>
</dbReference>
<feature type="domain" description="ACT" evidence="13">
    <location>
        <begin position="150"/>
        <end position="221"/>
    </location>
</feature>
<evidence type="ECO:0000256" key="5">
    <source>
        <dbReference type="ARBA" id="ARBA00022485"/>
    </source>
</evidence>
<evidence type="ECO:0000256" key="3">
    <source>
        <dbReference type="ARBA" id="ARBA00008636"/>
    </source>
</evidence>
<dbReference type="GO" id="GO:0006094">
    <property type="term" value="P:gluconeogenesis"/>
    <property type="evidence" value="ECO:0007669"/>
    <property type="project" value="UniProtKB-UniRule"/>
</dbReference>
<evidence type="ECO:0000256" key="2">
    <source>
        <dbReference type="ARBA" id="ARBA00004742"/>
    </source>
</evidence>
<name>A0A1H3MBJ6_9FIRM</name>
<dbReference type="AlphaFoldDB" id="A0A1H3MBJ6"/>
<dbReference type="OrthoDB" id="9813137at2"/>
<evidence type="ECO:0000256" key="4">
    <source>
        <dbReference type="ARBA" id="ARBA00022432"/>
    </source>
</evidence>
<evidence type="ECO:0000256" key="9">
    <source>
        <dbReference type="ARBA" id="ARBA00023239"/>
    </source>
</evidence>
<reference evidence="14 15" key="1">
    <citation type="submission" date="2016-10" db="EMBL/GenBank/DDBJ databases">
        <authorList>
            <person name="de Groot N.N."/>
        </authorList>
    </citation>
    <scope>NUCLEOTIDE SEQUENCE [LARGE SCALE GENOMIC DNA]</scope>
    <source>
        <strain evidence="14 15">APO</strain>
    </source>
</reference>
<keyword evidence="6 11" id="KW-0479">Metal-binding</keyword>
<dbReference type="STRING" id="159292.SAMN05192546_10468"/>
<dbReference type="InterPro" id="IPR002912">
    <property type="entry name" value="ACT_dom"/>
</dbReference>
<keyword evidence="4 11" id="KW-0312">Gluconeogenesis</keyword>
<dbReference type="GO" id="GO:0046872">
    <property type="term" value="F:metal ion binding"/>
    <property type="evidence" value="ECO:0007669"/>
    <property type="project" value="UniProtKB-UniRule"/>
</dbReference>
<comment type="cofactor">
    <cofactor evidence="1 12">
        <name>[4Fe-4S] cluster</name>
        <dbReference type="ChEBI" id="CHEBI:49883"/>
    </cofactor>
</comment>
<dbReference type="InterPro" id="IPR004643">
    <property type="entry name" value="Fe-S_L-Ser_bsu"/>
</dbReference>
<dbReference type="EMBL" id="FNPV01000004">
    <property type="protein sequence ID" value="SDY73966.1"/>
    <property type="molecule type" value="Genomic_DNA"/>
</dbReference>
<dbReference type="NCBIfam" id="TIGR00719">
    <property type="entry name" value="sda_beta"/>
    <property type="match status" value="1"/>
</dbReference>
<dbReference type="SUPFAM" id="SSF55021">
    <property type="entry name" value="ACT-like"/>
    <property type="match status" value="1"/>
</dbReference>
<evidence type="ECO:0000313" key="14">
    <source>
        <dbReference type="EMBL" id="SDY73966.1"/>
    </source>
</evidence>
<dbReference type="PANTHER" id="PTHR30182">
    <property type="entry name" value="L-SERINE DEHYDRATASE"/>
    <property type="match status" value="1"/>
</dbReference>
<accession>A0A1H3MBJ6</accession>
<dbReference type="Gene3D" id="3.30.1330.90">
    <property type="entry name" value="D-3-phosphoglycerate dehydrogenase, domain 3"/>
    <property type="match status" value="1"/>
</dbReference>
<dbReference type="InterPro" id="IPR005131">
    <property type="entry name" value="Ser_deHydtase_bsu"/>
</dbReference>
<keyword evidence="9 11" id="KW-0456">Lyase</keyword>
<dbReference type="CDD" id="cd04903">
    <property type="entry name" value="ACT_LSD"/>
    <property type="match status" value="1"/>
</dbReference>
<proteinExistence type="inferred from homology"/>
<dbReference type="PROSITE" id="PS51671">
    <property type="entry name" value="ACT"/>
    <property type="match status" value="1"/>
</dbReference>
<dbReference type="Gene3D" id="3.30.70.260">
    <property type="match status" value="1"/>
</dbReference>
<dbReference type="Pfam" id="PF01842">
    <property type="entry name" value="ACT"/>
    <property type="match status" value="1"/>
</dbReference>
<dbReference type="PANTHER" id="PTHR30182:SF12">
    <property type="entry name" value="L-SERINE DEHYDRATASE, BETA CHAIN-RELATED"/>
    <property type="match status" value="1"/>
</dbReference>
<comment type="similarity">
    <text evidence="3 11 12">Belongs to the iron-sulfur dependent L-serine dehydratase family.</text>
</comment>
<dbReference type="GO" id="GO:0003941">
    <property type="term" value="F:L-serine ammonia-lyase activity"/>
    <property type="evidence" value="ECO:0007669"/>
    <property type="project" value="UniProtKB-UniRule"/>
</dbReference>
<evidence type="ECO:0000256" key="7">
    <source>
        <dbReference type="ARBA" id="ARBA00023004"/>
    </source>
</evidence>
<dbReference type="UniPathway" id="UPA00138"/>
<evidence type="ECO:0000256" key="10">
    <source>
        <dbReference type="ARBA" id="ARBA00049406"/>
    </source>
</evidence>
<protein>
    <recommendedName>
        <fullName evidence="11">L-serine deaminase</fullName>
    </recommendedName>
</protein>